<dbReference type="Proteomes" id="UP000184600">
    <property type="component" value="Unassembled WGS sequence"/>
</dbReference>
<evidence type="ECO:0000313" key="3">
    <source>
        <dbReference type="Proteomes" id="UP000184600"/>
    </source>
</evidence>
<sequence length="324" mass="37841">MASLNYSHAQYPVFLKAFHQFGRLSAKVDTVIDFPDASRIHAVVEWHDAWYLRDLSKNGVRVNGHLISPHQPYLLQVQDQICFSGYQDAPFVVADLEPPRDLLVPETDNADPDIKPIYLERYHFLPSENSPEIVLFYNMTVQEWQCEHVENGETYPLRDGEMLQFSHHAWRLIKGVDTGIEETVQFNTQTNDELCYIFNISQDEELTELIIRDHNHQIDCEVRSHHYLTALLARYKAEDLKQHVPESEQGWRSVMQLMKDMGLSETHLNIQIHRARKQIQDVLLSEGLMVPDFIERKRGRVRLAVRDYQVIKGSRLEVDSRHLS</sequence>
<dbReference type="OrthoDB" id="273564at2"/>
<dbReference type="STRING" id="1117707.VQ7734_02783"/>
<dbReference type="PANTHER" id="PTHR23308">
    <property type="entry name" value="NUCLEAR INHIBITOR OF PROTEIN PHOSPHATASE-1"/>
    <property type="match status" value="1"/>
</dbReference>
<dbReference type="CDD" id="cd00060">
    <property type="entry name" value="FHA"/>
    <property type="match status" value="1"/>
</dbReference>
<reference evidence="3" key="1">
    <citation type="submission" date="2016-12" db="EMBL/GenBank/DDBJ databases">
        <authorList>
            <person name="Rodrigo-Torres L."/>
            <person name="Arahal R.D."/>
            <person name="Lucena T."/>
        </authorList>
    </citation>
    <scope>NUCLEOTIDE SEQUENCE [LARGE SCALE GENOMIC DNA]</scope>
</reference>
<evidence type="ECO:0000259" key="1">
    <source>
        <dbReference type="PROSITE" id="PS50006"/>
    </source>
</evidence>
<dbReference type="EMBL" id="FRFG01000031">
    <property type="protein sequence ID" value="SHO57014.1"/>
    <property type="molecule type" value="Genomic_DNA"/>
</dbReference>
<proteinExistence type="predicted"/>
<evidence type="ECO:0000313" key="2">
    <source>
        <dbReference type="EMBL" id="SHO57014.1"/>
    </source>
</evidence>
<protein>
    <submittedName>
        <fullName evidence="2">FHA domain protein</fullName>
    </submittedName>
</protein>
<gene>
    <name evidence="2" type="ORF">VQ7734_02783</name>
</gene>
<organism evidence="2 3">
    <name type="scientific">Vibrio quintilis</name>
    <dbReference type="NCBI Taxonomy" id="1117707"/>
    <lineage>
        <taxon>Bacteria</taxon>
        <taxon>Pseudomonadati</taxon>
        <taxon>Pseudomonadota</taxon>
        <taxon>Gammaproteobacteria</taxon>
        <taxon>Vibrionales</taxon>
        <taxon>Vibrionaceae</taxon>
        <taxon>Vibrio</taxon>
    </lineage>
</organism>
<dbReference type="Gene3D" id="2.60.200.20">
    <property type="match status" value="1"/>
</dbReference>
<dbReference type="InterPro" id="IPR008984">
    <property type="entry name" value="SMAD_FHA_dom_sf"/>
</dbReference>
<dbReference type="SUPFAM" id="SSF49879">
    <property type="entry name" value="SMAD/FHA domain"/>
    <property type="match status" value="1"/>
</dbReference>
<dbReference type="Pfam" id="PF00498">
    <property type="entry name" value="FHA"/>
    <property type="match status" value="1"/>
</dbReference>
<dbReference type="InterPro" id="IPR000253">
    <property type="entry name" value="FHA_dom"/>
</dbReference>
<feature type="domain" description="FHA" evidence="1">
    <location>
        <begin position="19"/>
        <end position="67"/>
    </location>
</feature>
<keyword evidence="3" id="KW-1185">Reference proteome</keyword>
<accession>A0A1M7YWL1</accession>
<dbReference type="PROSITE" id="PS50006">
    <property type="entry name" value="FHA_DOMAIN"/>
    <property type="match status" value="1"/>
</dbReference>
<dbReference type="SMART" id="SM00240">
    <property type="entry name" value="FHA"/>
    <property type="match status" value="1"/>
</dbReference>
<dbReference type="InterPro" id="IPR050923">
    <property type="entry name" value="Cell_Proc_Reg/RNA_Proc"/>
</dbReference>
<name>A0A1M7YWL1_9VIBR</name>
<dbReference type="RefSeq" id="WP_073583547.1">
    <property type="nucleotide sequence ID" value="NZ_AP024898.1"/>
</dbReference>
<dbReference type="AlphaFoldDB" id="A0A1M7YWL1"/>